<dbReference type="AlphaFoldDB" id="F0S5Y4"/>
<dbReference type="eggNOG" id="COG1653">
    <property type="taxonomic scope" value="Bacteria"/>
</dbReference>
<dbReference type="OrthoDB" id="9770625at2"/>
<comment type="subcellular location">
    <subcellularLocation>
        <location evidence="1">Periplasm</location>
    </subcellularLocation>
</comment>
<keyword evidence="4" id="KW-0732">Signal</keyword>
<dbReference type="SUPFAM" id="SSF53850">
    <property type="entry name" value="Periplasmic binding protein-like II"/>
    <property type="match status" value="1"/>
</dbReference>
<evidence type="ECO:0000256" key="4">
    <source>
        <dbReference type="ARBA" id="ARBA00022729"/>
    </source>
</evidence>
<proteinExistence type="inferred from homology"/>
<protein>
    <submittedName>
        <fullName evidence="5">Carbohydrate ABC transporter substrate-binding protein, CUT1 family</fullName>
    </submittedName>
</protein>
<dbReference type="InterPro" id="IPR006059">
    <property type="entry name" value="SBP"/>
</dbReference>
<evidence type="ECO:0000256" key="2">
    <source>
        <dbReference type="ARBA" id="ARBA00008520"/>
    </source>
</evidence>
<dbReference type="InterPro" id="IPR050490">
    <property type="entry name" value="Bact_solute-bd_prot1"/>
</dbReference>
<dbReference type="Pfam" id="PF01547">
    <property type="entry name" value="SBP_bac_1"/>
    <property type="match status" value="1"/>
</dbReference>
<reference evidence="5 6" key="1">
    <citation type="journal article" date="2011" name="Stand. Genomic Sci.">
        <title>Complete genome sequence of the gliding, heparinolytic Pedobacter saltans type strain (113).</title>
        <authorList>
            <person name="Liolios K."/>
            <person name="Sikorski J."/>
            <person name="Lu M."/>
            <person name="Nolan M."/>
            <person name="Lapidus A."/>
            <person name="Lucas S."/>
            <person name="Hammon N."/>
            <person name="Deshpande S."/>
            <person name="Cheng J.F."/>
            <person name="Tapia R."/>
            <person name="Han C."/>
            <person name="Goodwin L."/>
            <person name="Pitluck S."/>
            <person name="Huntemann M."/>
            <person name="Ivanova N."/>
            <person name="Pagani I."/>
            <person name="Mavromatis K."/>
            <person name="Ovchinikova G."/>
            <person name="Pati A."/>
            <person name="Chen A."/>
            <person name="Palaniappan K."/>
            <person name="Land M."/>
            <person name="Hauser L."/>
            <person name="Brambilla E.M."/>
            <person name="Kotsyurbenko O."/>
            <person name="Rohde M."/>
            <person name="Tindall B.J."/>
            <person name="Abt B."/>
            <person name="Goker M."/>
            <person name="Detter J.C."/>
            <person name="Woyke T."/>
            <person name="Bristow J."/>
            <person name="Eisen J.A."/>
            <person name="Markowitz V."/>
            <person name="Hugenholtz P."/>
            <person name="Klenk H.P."/>
            <person name="Kyrpides N.C."/>
        </authorList>
    </citation>
    <scope>NUCLEOTIDE SEQUENCE [LARGE SCALE GENOMIC DNA]</scope>
    <source>
        <strain evidence="6">ATCC 51119 / DSM 12145 / JCM 21818 / LMG 10337 / NBRC 100064 / NCIMB 13643</strain>
    </source>
</reference>
<dbReference type="KEGG" id="psn:Pedsa_0473"/>
<dbReference type="PANTHER" id="PTHR43649:SF34">
    <property type="entry name" value="ABC TRANSPORTER PERIPLASMIC-BINDING PROTEIN YCJN-RELATED"/>
    <property type="match status" value="1"/>
</dbReference>
<comment type="similarity">
    <text evidence="2">Belongs to the bacterial solute-binding protein 1 family.</text>
</comment>
<dbReference type="GO" id="GO:0042597">
    <property type="term" value="C:periplasmic space"/>
    <property type="evidence" value="ECO:0007669"/>
    <property type="project" value="UniProtKB-SubCell"/>
</dbReference>
<dbReference type="PANTHER" id="PTHR43649">
    <property type="entry name" value="ARABINOSE-BINDING PROTEIN-RELATED"/>
    <property type="match status" value="1"/>
</dbReference>
<dbReference type="HOGENOM" id="CLU_031285_9_1_10"/>
<evidence type="ECO:0000313" key="6">
    <source>
        <dbReference type="Proteomes" id="UP000000310"/>
    </source>
</evidence>
<evidence type="ECO:0000256" key="1">
    <source>
        <dbReference type="ARBA" id="ARBA00004418"/>
    </source>
</evidence>
<dbReference type="EMBL" id="CP002545">
    <property type="protein sequence ID" value="ADY51055.1"/>
    <property type="molecule type" value="Genomic_DNA"/>
</dbReference>
<dbReference type="STRING" id="762903.Pedsa_0473"/>
<keyword evidence="6" id="KW-1185">Reference proteome</keyword>
<evidence type="ECO:0000256" key="3">
    <source>
        <dbReference type="ARBA" id="ARBA00022448"/>
    </source>
</evidence>
<organism evidence="5 6">
    <name type="scientific">Pseudopedobacter saltans (strain ATCC 51119 / DSM 12145 / JCM 21818 / CCUG 39354 / LMG 10337 / NBRC 100064 / NCIMB 13643)</name>
    <name type="common">Pedobacter saltans</name>
    <dbReference type="NCBI Taxonomy" id="762903"/>
    <lineage>
        <taxon>Bacteria</taxon>
        <taxon>Pseudomonadati</taxon>
        <taxon>Bacteroidota</taxon>
        <taxon>Sphingobacteriia</taxon>
        <taxon>Sphingobacteriales</taxon>
        <taxon>Sphingobacteriaceae</taxon>
        <taxon>Pseudopedobacter</taxon>
    </lineage>
</organism>
<name>F0S5Y4_PSESL</name>
<dbReference type="RefSeq" id="WP_013631558.1">
    <property type="nucleotide sequence ID" value="NC_015177.1"/>
</dbReference>
<reference evidence="6" key="2">
    <citation type="submission" date="2011-02" db="EMBL/GenBank/DDBJ databases">
        <title>The complete genome of Pedobacter saltans DSM 12145.</title>
        <authorList>
            <consortium name="US DOE Joint Genome Institute (JGI-PGF)"/>
            <person name="Lucas S."/>
            <person name="Copeland A."/>
            <person name="Lapidus A."/>
            <person name="Bruce D."/>
            <person name="Goodwin L."/>
            <person name="Pitluck S."/>
            <person name="Kyrpides N."/>
            <person name="Mavromatis K."/>
            <person name="Pagani I."/>
            <person name="Ivanova N."/>
            <person name="Ovchinnikova G."/>
            <person name="Lu M."/>
            <person name="Detter J.C."/>
            <person name="Han C."/>
            <person name="Land M."/>
            <person name="Hauser L."/>
            <person name="Markowitz V."/>
            <person name="Cheng J.-F."/>
            <person name="Hugenholtz P."/>
            <person name="Woyke T."/>
            <person name="Wu D."/>
            <person name="Tindall B."/>
            <person name="Pomrenke H.G."/>
            <person name="Brambilla E."/>
            <person name="Klenk H.-P."/>
            <person name="Eisen J.A."/>
        </authorList>
    </citation>
    <scope>NUCLEOTIDE SEQUENCE [LARGE SCALE GENOMIC DNA]</scope>
    <source>
        <strain evidence="6">ATCC 51119 / DSM 12145 / JCM 21818 / LMG 10337 / NBRC 100064 / NCIMB 13643</strain>
    </source>
</reference>
<evidence type="ECO:0000313" key="5">
    <source>
        <dbReference type="EMBL" id="ADY51055.1"/>
    </source>
</evidence>
<keyword evidence="3" id="KW-0813">Transport</keyword>
<sequence>MEKSKFRFAVRKFQPFENAMQKIWESFCKERGLDIEAEFVAMDLPELHDAIIGRGGLKNGDWDAAHIVTDWLDEAYSSESLEALNPYLEAQNLNLEVWSNSLLEAQVFEQKEIVGLPFHDGPECLIIRKDLFESEKEQLDFHKQYGRTLEVPKTWNEFIEVAQFFQRPAQNLYGTVLAGFPDGHNTVYDFCLQLWTRGGNLTNEKGEININQSEAQAALDFYKSWVNNQNIVHPQSKEYESVQCGLAFARGEAAMMINWFGFAAMCEVIDESKVKGKVDVAQIPSLKNTKPASLNIYWLYAIGKGSDNKQMAFDFIQYATSAQNDKLLTLEGGIGCRKSTWHDPEINKTIPYYHKLEQLHDYARTLPRTATWAKIAEHIDEMMVRAIHTNEVLENILVETQQKIDQCK</sequence>
<dbReference type="Proteomes" id="UP000000310">
    <property type="component" value="Chromosome"/>
</dbReference>
<accession>F0S5Y4</accession>
<dbReference type="Gene3D" id="3.40.190.10">
    <property type="entry name" value="Periplasmic binding protein-like II"/>
    <property type="match status" value="2"/>
</dbReference>
<gene>
    <name evidence="5" type="ordered locus">Pedsa_0473</name>
</gene>